<feature type="chain" id="PRO_5032941461" evidence="2">
    <location>
        <begin position="29"/>
        <end position="87"/>
    </location>
</feature>
<feature type="region of interest" description="Disordered" evidence="1">
    <location>
        <begin position="35"/>
        <end position="87"/>
    </location>
</feature>
<dbReference type="EMBL" id="JACDXJ010000001">
    <property type="protein sequence ID" value="MBA1157624.1"/>
    <property type="molecule type" value="Genomic_DNA"/>
</dbReference>
<name>A0A838BPG0_9HYPH</name>
<evidence type="ECO:0000256" key="1">
    <source>
        <dbReference type="SAM" id="MobiDB-lite"/>
    </source>
</evidence>
<dbReference type="Proteomes" id="UP000572984">
    <property type="component" value="Unassembled WGS sequence"/>
</dbReference>
<dbReference type="AlphaFoldDB" id="A0A838BPG0"/>
<proteinExistence type="predicted"/>
<sequence>MTKTHRTRLGAAASLILMIGYGATSVEACDSRVTTRPGDLWDRPAPVVRDHRGPYGSAPGGVIVTSTSGGPIVRDHRSPPVVRDHRR</sequence>
<evidence type="ECO:0000256" key="2">
    <source>
        <dbReference type="SAM" id="SignalP"/>
    </source>
</evidence>
<feature type="signal peptide" evidence="2">
    <location>
        <begin position="1"/>
        <end position="28"/>
    </location>
</feature>
<organism evidence="3 4">
    <name type="scientific">Microvirga mediterraneensis</name>
    <dbReference type="NCBI Taxonomy" id="2754695"/>
    <lineage>
        <taxon>Bacteria</taxon>
        <taxon>Pseudomonadati</taxon>
        <taxon>Pseudomonadota</taxon>
        <taxon>Alphaproteobacteria</taxon>
        <taxon>Hyphomicrobiales</taxon>
        <taxon>Methylobacteriaceae</taxon>
        <taxon>Microvirga</taxon>
    </lineage>
</organism>
<gene>
    <name evidence="3" type="ORF">H0S73_16010</name>
</gene>
<comment type="caution">
    <text evidence="3">The sequence shown here is derived from an EMBL/GenBank/DDBJ whole genome shotgun (WGS) entry which is preliminary data.</text>
</comment>
<dbReference type="RefSeq" id="WP_181053080.1">
    <property type="nucleotide sequence ID" value="NZ_JACDXJ010000001.1"/>
</dbReference>
<evidence type="ECO:0000313" key="4">
    <source>
        <dbReference type="Proteomes" id="UP000572984"/>
    </source>
</evidence>
<evidence type="ECO:0000313" key="3">
    <source>
        <dbReference type="EMBL" id="MBA1157624.1"/>
    </source>
</evidence>
<keyword evidence="2" id="KW-0732">Signal</keyword>
<keyword evidence="4" id="KW-1185">Reference proteome</keyword>
<reference evidence="3 4" key="1">
    <citation type="submission" date="2020-07" db="EMBL/GenBank/DDBJ databases">
        <title>Draft genome and description of Microvirga mediterraneensis Marseille-Q2068 sp. nov.</title>
        <authorList>
            <person name="Boxberger M."/>
        </authorList>
    </citation>
    <scope>NUCLEOTIDE SEQUENCE [LARGE SCALE GENOMIC DNA]</scope>
    <source>
        <strain evidence="3 4">Marseille-Q2068</strain>
    </source>
</reference>
<protein>
    <submittedName>
        <fullName evidence="3">Uncharacterized protein</fullName>
    </submittedName>
</protein>
<accession>A0A838BPG0</accession>